<protein>
    <submittedName>
        <fullName evidence="1">Uncharacterized protein</fullName>
    </submittedName>
</protein>
<reference evidence="1" key="1">
    <citation type="submission" date="2014-09" db="EMBL/GenBank/DDBJ databases">
        <authorList>
            <person name="Magalhaes I.L.F."/>
            <person name="Oliveira U."/>
            <person name="Santos F.R."/>
            <person name="Vidigal T.H.D.A."/>
            <person name="Brescovit A.D."/>
            <person name="Santos A.J."/>
        </authorList>
    </citation>
    <scope>NUCLEOTIDE SEQUENCE</scope>
    <source>
        <tissue evidence="1">Shoot tissue taken approximately 20 cm above the soil surface</tissue>
    </source>
</reference>
<dbReference type="AlphaFoldDB" id="A0A0A9U0H9"/>
<dbReference type="EMBL" id="GBRH01281367">
    <property type="protein sequence ID" value="JAD16528.1"/>
    <property type="molecule type" value="Transcribed_RNA"/>
</dbReference>
<proteinExistence type="predicted"/>
<sequence>MSCHNPDSFSSLHHHLHKRLILSFLRFLIPKPPFFLLLHILPHFTR</sequence>
<reference evidence="1" key="2">
    <citation type="journal article" date="2015" name="Data Brief">
        <title>Shoot transcriptome of the giant reed, Arundo donax.</title>
        <authorList>
            <person name="Barrero R.A."/>
            <person name="Guerrero F.D."/>
            <person name="Moolhuijzen P."/>
            <person name="Goolsby J.A."/>
            <person name="Tidwell J."/>
            <person name="Bellgard S.E."/>
            <person name="Bellgard M.I."/>
        </authorList>
    </citation>
    <scope>NUCLEOTIDE SEQUENCE</scope>
    <source>
        <tissue evidence="1">Shoot tissue taken approximately 20 cm above the soil surface</tissue>
    </source>
</reference>
<accession>A0A0A9U0H9</accession>
<evidence type="ECO:0000313" key="1">
    <source>
        <dbReference type="EMBL" id="JAD16528.1"/>
    </source>
</evidence>
<organism evidence="1">
    <name type="scientific">Arundo donax</name>
    <name type="common">Giant reed</name>
    <name type="synonym">Donax arundinaceus</name>
    <dbReference type="NCBI Taxonomy" id="35708"/>
    <lineage>
        <taxon>Eukaryota</taxon>
        <taxon>Viridiplantae</taxon>
        <taxon>Streptophyta</taxon>
        <taxon>Embryophyta</taxon>
        <taxon>Tracheophyta</taxon>
        <taxon>Spermatophyta</taxon>
        <taxon>Magnoliopsida</taxon>
        <taxon>Liliopsida</taxon>
        <taxon>Poales</taxon>
        <taxon>Poaceae</taxon>
        <taxon>PACMAD clade</taxon>
        <taxon>Arundinoideae</taxon>
        <taxon>Arundineae</taxon>
        <taxon>Arundo</taxon>
    </lineage>
</organism>
<name>A0A0A9U0H9_ARUDO</name>